<sequence length="50" mass="6131">MMMMVLLSPYFVFTHQSLSLKKDSLRIKFCSVFQHLRQWMRNIKQNIKIN</sequence>
<evidence type="ECO:0000313" key="1">
    <source>
        <dbReference type="EMBL" id="OZC10596.1"/>
    </source>
</evidence>
<accession>A0A238C0A1</accession>
<name>A0A238C0A1_9BILA</name>
<protein>
    <submittedName>
        <fullName evidence="1">Uncharacterized protein</fullName>
    </submittedName>
</protein>
<keyword evidence="2" id="KW-1185">Reference proteome</keyword>
<dbReference type="EMBL" id="KZ269985">
    <property type="protein sequence ID" value="OZC10596.1"/>
    <property type="molecule type" value="Genomic_DNA"/>
</dbReference>
<feature type="non-terminal residue" evidence="1">
    <location>
        <position position="50"/>
    </location>
</feature>
<reference evidence="1 2" key="1">
    <citation type="submission" date="2015-12" db="EMBL/GenBank/DDBJ databases">
        <title>Draft genome of the nematode, Onchocerca flexuosa.</title>
        <authorList>
            <person name="Mitreva M."/>
        </authorList>
    </citation>
    <scope>NUCLEOTIDE SEQUENCE [LARGE SCALE GENOMIC DNA]</scope>
    <source>
        <strain evidence="1">Red Deer</strain>
    </source>
</reference>
<proteinExistence type="predicted"/>
<dbReference type="Proteomes" id="UP000242913">
    <property type="component" value="Unassembled WGS sequence"/>
</dbReference>
<gene>
    <name evidence="1" type="ORF">X798_02345</name>
</gene>
<evidence type="ECO:0000313" key="2">
    <source>
        <dbReference type="Proteomes" id="UP000242913"/>
    </source>
</evidence>
<dbReference type="AlphaFoldDB" id="A0A238C0A1"/>
<organism evidence="1 2">
    <name type="scientific">Onchocerca flexuosa</name>
    <dbReference type="NCBI Taxonomy" id="387005"/>
    <lineage>
        <taxon>Eukaryota</taxon>
        <taxon>Metazoa</taxon>
        <taxon>Ecdysozoa</taxon>
        <taxon>Nematoda</taxon>
        <taxon>Chromadorea</taxon>
        <taxon>Rhabditida</taxon>
        <taxon>Spirurina</taxon>
        <taxon>Spiruromorpha</taxon>
        <taxon>Filarioidea</taxon>
        <taxon>Onchocercidae</taxon>
        <taxon>Onchocerca</taxon>
    </lineage>
</organism>